<organism evidence="10 11">
    <name type="scientific">Cupriavidus necator (strain ATCC 43291 / DSM 13513 / CCUG 52238 / LMG 8453 / N-1)</name>
    <name type="common">Ralstonia eutropha</name>
    <dbReference type="NCBI Taxonomy" id="1042878"/>
    <lineage>
        <taxon>Bacteria</taxon>
        <taxon>Pseudomonadati</taxon>
        <taxon>Pseudomonadota</taxon>
        <taxon>Betaproteobacteria</taxon>
        <taxon>Burkholderiales</taxon>
        <taxon>Burkholderiaceae</taxon>
        <taxon>Cupriavidus</taxon>
    </lineage>
</organism>
<keyword evidence="5" id="KW-0067">ATP-binding</keyword>
<dbReference type="InterPro" id="IPR004821">
    <property type="entry name" value="Cyt_trans-like"/>
</dbReference>
<keyword evidence="2 10" id="KW-0808">Transferase</keyword>
<dbReference type="InterPro" id="IPR011914">
    <property type="entry name" value="RfaE_dom_II"/>
</dbReference>
<dbReference type="GO" id="GO:0033786">
    <property type="term" value="F:heptose-1-phosphate adenylyltransferase activity"/>
    <property type="evidence" value="ECO:0007669"/>
    <property type="project" value="RHEA"/>
</dbReference>
<dbReference type="PANTHER" id="PTHR43793">
    <property type="entry name" value="FAD SYNTHASE"/>
    <property type="match status" value="1"/>
</dbReference>
<evidence type="ECO:0000256" key="1">
    <source>
        <dbReference type="ARBA" id="ARBA00012519"/>
    </source>
</evidence>
<sequence>MLSRSGGKPMAGARSSNKLISENKIFKARDDYPDTQCAVNPALRIHLIRGVMPRSSRRGSRPGRLSIRQAVRDGVTRAHRRRRSQEGVPSRASTPAPTRGWPPLSDADPMSVPAFESKLTLPDTPAALAARIATLPRPLVFTNGVFDILHRGHATYLAQARALGASLVVGVNSDASVKMLGKGDDRPLNHESDRMALLAALESVDLVAMFREQTPVELIRLVRPDIYVKGGDYDIDTLEETRLVRSWGGQAYAIPFLHDRSTTKLLTRVRQGS</sequence>
<evidence type="ECO:0000256" key="5">
    <source>
        <dbReference type="ARBA" id="ARBA00022840"/>
    </source>
</evidence>
<dbReference type="NCBIfam" id="TIGR02199">
    <property type="entry name" value="rfaE_dom_II"/>
    <property type="match status" value="1"/>
</dbReference>
<proteinExistence type="predicted"/>
<dbReference type="NCBIfam" id="TIGR00125">
    <property type="entry name" value="cyt_tran_rel"/>
    <property type="match status" value="1"/>
</dbReference>
<accession>G0ESM4</accession>
<dbReference type="GO" id="GO:0016773">
    <property type="term" value="F:phosphotransferase activity, alcohol group as acceptor"/>
    <property type="evidence" value="ECO:0007669"/>
    <property type="project" value="InterPro"/>
</dbReference>
<dbReference type="EMBL" id="CP002877">
    <property type="protein sequence ID" value="AEI75498.1"/>
    <property type="molecule type" value="Genomic_DNA"/>
</dbReference>
<keyword evidence="4" id="KW-0547">Nucleotide-binding</keyword>
<dbReference type="KEGG" id="cnc:CNE_1c01290"/>
<evidence type="ECO:0000313" key="11">
    <source>
        <dbReference type="Proteomes" id="UP000006798"/>
    </source>
</evidence>
<dbReference type="Proteomes" id="UP000006798">
    <property type="component" value="Chromosome 1"/>
</dbReference>
<dbReference type="PANTHER" id="PTHR43793:SF2">
    <property type="entry name" value="BIFUNCTIONAL PROTEIN HLDE"/>
    <property type="match status" value="1"/>
</dbReference>
<evidence type="ECO:0000256" key="7">
    <source>
        <dbReference type="ARBA" id="ARBA00047428"/>
    </source>
</evidence>
<dbReference type="InterPro" id="IPR050385">
    <property type="entry name" value="Archaeal_FAD_synthase"/>
</dbReference>
<name>G0ESM4_CUPNN</name>
<dbReference type="AlphaFoldDB" id="G0ESM4"/>
<evidence type="ECO:0000259" key="9">
    <source>
        <dbReference type="Pfam" id="PF01467"/>
    </source>
</evidence>
<comment type="catalytic activity">
    <reaction evidence="7">
        <text>D-glycero-beta-D-manno-heptose 1-phosphate + ATP + H(+) = ADP-D-glycero-beta-D-manno-heptose + diphosphate</text>
        <dbReference type="Rhea" id="RHEA:27465"/>
        <dbReference type="ChEBI" id="CHEBI:15378"/>
        <dbReference type="ChEBI" id="CHEBI:30616"/>
        <dbReference type="ChEBI" id="CHEBI:33019"/>
        <dbReference type="ChEBI" id="CHEBI:59967"/>
        <dbReference type="ChEBI" id="CHEBI:61593"/>
        <dbReference type="EC" id="2.7.7.70"/>
    </reaction>
</comment>
<feature type="region of interest" description="Disordered" evidence="8">
    <location>
        <begin position="53"/>
        <end position="109"/>
    </location>
</feature>
<reference evidence="10 11" key="1">
    <citation type="journal article" date="2011" name="J. Bacteriol.">
        <title>Complete genome sequence of the type strain Cupriavidus necator N-1.</title>
        <authorList>
            <person name="Poehlein A."/>
            <person name="Kusian B."/>
            <person name="Friedrich B."/>
            <person name="Daniel R."/>
            <person name="Bowien B."/>
        </authorList>
    </citation>
    <scope>NUCLEOTIDE SEQUENCE [LARGE SCALE GENOMIC DNA]</scope>
    <source>
        <strain evidence="11">ATCC 43291 / DSM 13513 / CCUG 52238 / LMG 8453 / N-1</strain>
    </source>
</reference>
<evidence type="ECO:0000256" key="3">
    <source>
        <dbReference type="ARBA" id="ARBA00022695"/>
    </source>
</evidence>
<feature type="domain" description="Cytidyltransferase-like" evidence="9">
    <location>
        <begin position="141"/>
        <end position="249"/>
    </location>
</feature>
<dbReference type="EC" id="2.7.7.70" evidence="1"/>
<evidence type="ECO:0000256" key="2">
    <source>
        <dbReference type="ARBA" id="ARBA00022679"/>
    </source>
</evidence>
<dbReference type="Gene3D" id="3.40.50.620">
    <property type="entry name" value="HUPs"/>
    <property type="match status" value="1"/>
</dbReference>
<evidence type="ECO:0000256" key="4">
    <source>
        <dbReference type="ARBA" id="ARBA00022741"/>
    </source>
</evidence>
<keyword evidence="6" id="KW-0119">Carbohydrate metabolism</keyword>
<dbReference type="HOGENOM" id="CLU_1018277_0_0_4"/>
<dbReference type="Pfam" id="PF01467">
    <property type="entry name" value="CTP_transf_like"/>
    <property type="match status" value="1"/>
</dbReference>
<dbReference type="GO" id="GO:0005975">
    <property type="term" value="P:carbohydrate metabolic process"/>
    <property type="evidence" value="ECO:0007669"/>
    <property type="project" value="InterPro"/>
</dbReference>
<evidence type="ECO:0000256" key="8">
    <source>
        <dbReference type="SAM" id="MobiDB-lite"/>
    </source>
</evidence>
<evidence type="ECO:0000256" key="6">
    <source>
        <dbReference type="ARBA" id="ARBA00023277"/>
    </source>
</evidence>
<dbReference type="GO" id="GO:0005524">
    <property type="term" value="F:ATP binding"/>
    <property type="evidence" value="ECO:0007669"/>
    <property type="project" value="UniProtKB-KW"/>
</dbReference>
<protein>
    <recommendedName>
        <fullName evidence="1">D-glycero-beta-D-manno-heptose 1-phosphate adenylyltransferase</fullName>
        <ecNumber evidence="1">2.7.7.70</ecNumber>
    </recommendedName>
</protein>
<dbReference type="SUPFAM" id="SSF52374">
    <property type="entry name" value="Nucleotidylyl transferase"/>
    <property type="match status" value="1"/>
</dbReference>
<keyword evidence="3 10" id="KW-0548">Nucleotidyltransferase</keyword>
<evidence type="ECO:0000313" key="10">
    <source>
        <dbReference type="EMBL" id="AEI75498.1"/>
    </source>
</evidence>
<dbReference type="InterPro" id="IPR014729">
    <property type="entry name" value="Rossmann-like_a/b/a_fold"/>
</dbReference>
<gene>
    <name evidence="10" type="primary">hldE</name>
    <name evidence="10" type="ordered locus">CNE_1c01290</name>
</gene>